<reference evidence="1 2" key="1">
    <citation type="submission" date="2017-11" db="EMBL/GenBank/DDBJ databases">
        <title>Complete genome sequence of Streptomyces lavendulae subsp. lavendulae CCM 3239 (formerly 'Streptomyces aureofaciens CCM 3239'), the producer of the angucycline-type antibiotic auricin.</title>
        <authorList>
            <person name="Busche T."/>
            <person name="Novakova R."/>
            <person name="Al'Dilaimi A."/>
            <person name="Homerova D."/>
            <person name="Feckova L."/>
            <person name="Rezuchova B."/>
            <person name="Mingyar E."/>
            <person name="Csolleiova D."/>
            <person name="Bekeova C."/>
            <person name="Winkler A."/>
            <person name="Sevcikova B."/>
            <person name="Kalinowski J."/>
            <person name="Kormanec J."/>
            <person name="Ruckert C."/>
        </authorList>
    </citation>
    <scope>NUCLEOTIDE SEQUENCE [LARGE SCALE GENOMIC DNA]</scope>
    <source>
        <strain evidence="1 2">CCM 3239</strain>
    </source>
</reference>
<evidence type="ECO:0000313" key="2">
    <source>
        <dbReference type="Proteomes" id="UP000231791"/>
    </source>
</evidence>
<dbReference type="OrthoDB" id="5177574at2"/>
<dbReference type="Gene3D" id="3.40.710.10">
    <property type="entry name" value="DD-peptidase/beta-lactamase superfamily"/>
    <property type="match status" value="1"/>
</dbReference>
<dbReference type="SUPFAM" id="SSF56601">
    <property type="entry name" value="beta-lactamase/transpeptidase-like"/>
    <property type="match status" value="1"/>
</dbReference>
<dbReference type="GO" id="GO:0009002">
    <property type="term" value="F:serine-type D-Ala-D-Ala carboxypeptidase activity"/>
    <property type="evidence" value="ECO:0007669"/>
    <property type="project" value="UniProtKB-EC"/>
</dbReference>
<dbReference type="GeneID" id="49383367"/>
<dbReference type="PANTHER" id="PTHR46825:SF7">
    <property type="entry name" value="D-ALANYL-D-ALANINE CARBOXYPEPTIDASE"/>
    <property type="match status" value="1"/>
</dbReference>
<protein>
    <submittedName>
        <fullName evidence="1">D-alanyl-D-alanine carboxypeptidase</fullName>
        <ecNumber evidence="1">3.4.16.4</ecNumber>
    </submittedName>
</protein>
<accession>A0A2K8PDG5</accession>
<sequence>MKTRTRTRTLVAAALVLGVVSGPAVAAHAAGTPAAVAAATDGRVRAAGAQAPLFSSPPDAAALERAIAGLGADHPEATAALVRVGGTSGSWKGSSGVADVRSGRGAIEDARFRAGSVTKTFTAAVVLQLAAEGRLDLDRPVQEYLPGLLPGGPGGFEPVSVRQLLNYTSGLRSADGPGDAFADEYAHRFDVVDPRALIANAAAKGPESRPGEKQHYSNIHYTVLGVLIEKVTGTTYEKAVSQRILRPLGLRDTSFPARTQTRIPGPHNHGYQAVPQPGGGSSLVDVTEWNSSSNWAAGDLISTTADLERFTVALFGGKVVPRPQLEEMFTVPDVQDAETGEHAVQTAGLKEFRLPGGAVVYGKTGARFGYNTVIGGSRDLSRTLVYSVNSTDAKGRDMNKVAMGIVGAAFAK</sequence>
<dbReference type="Pfam" id="PF00144">
    <property type="entry name" value="Beta-lactamase"/>
    <property type="match status" value="1"/>
</dbReference>
<proteinExistence type="predicted"/>
<dbReference type="RefSeq" id="WP_030227484.1">
    <property type="nucleotide sequence ID" value="NZ_CP024985.1"/>
</dbReference>
<organism evidence="1 2">
    <name type="scientific">Streptomyces lavendulae subsp. lavendulae</name>
    <dbReference type="NCBI Taxonomy" id="58340"/>
    <lineage>
        <taxon>Bacteria</taxon>
        <taxon>Bacillati</taxon>
        <taxon>Actinomycetota</taxon>
        <taxon>Actinomycetes</taxon>
        <taxon>Kitasatosporales</taxon>
        <taxon>Streptomycetaceae</taxon>
        <taxon>Streptomyces</taxon>
    </lineage>
</organism>
<dbReference type="EMBL" id="CP024985">
    <property type="protein sequence ID" value="ATZ24170.1"/>
    <property type="molecule type" value="Genomic_DNA"/>
</dbReference>
<dbReference type="KEGG" id="slx:SLAV_11530"/>
<gene>
    <name evidence="1" type="ORF">SLAV_11530</name>
</gene>
<keyword evidence="1" id="KW-0378">Hydrolase</keyword>
<name>A0A2K8PDG5_STRLA</name>
<evidence type="ECO:0000313" key="1">
    <source>
        <dbReference type="EMBL" id="ATZ24170.1"/>
    </source>
</evidence>
<dbReference type="InterPro" id="IPR050491">
    <property type="entry name" value="AmpC-like"/>
</dbReference>
<dbReference type="PANTHER" id="PTHR46825">
    <property type="entry name" value="D-ALANYL-D-ALANINE-CARBOXYPEPTIDASE/ENDOPEPTIDASE AMPH"/>
    <property type="match status" value="1"/>
</dbReference>
<dbReference type="InterPro" id="IPR001466">
    <property type="entry name" value="Beta-lactam-related"/>
</dbReference>
<dbReference type="InterPro" id="IPR012338">
    <property type="entry name" value="Beta-lactam/transpept-like"/>
</dbReference>
<keyword evidence="1" id="KW-0645">Protease</keyword>
<dbReference type="EC" id="3.4.16.4" evidence="1"/>
<dbReference type="AlphaFoldDB" id="A0A2K8PDG5"/>
<dbReference type="Proteomes" id="UP000231791">
    <property type="component" value="Chromosome"/>
</dbReference>
<keyword evidence="1" id="KW-0121">Carboxypeptidase</keyword>
<keyword evidence="2" id="KW-1185">Reference proteome</keyword>